<evidence type="ECO:0000256" key="4">
    <source>
        <dbReference type="ARBA" id="ARBA00023002"/>
    </source>
</evidence>
<evidence type="ECO:0000256" key="1">
    <source>
        <dbReference type="ARBA" id="ARBA00001974"/>
    </source>
</evidence>
<comment type="cofactor">
    <cofactor evidence="1">
        <name>FAD</name>
        <dbReference type="ChEBI" id="CHEBI:57692"/>
    </cofactor>
</comment>
<dbReference type="GO" id="GO:0034628">
    <property type="term" value="P:'de novo' NAD+ biosynthetic process from L-aspartate"/>
    <property type="evidence" value="ECO:0007669"/>
    <property type="project" value="TreeGrafter"/>
</dbReference>
<dbReference type="InterPro" id="IPR003953">
    <property type="entry name" value="FAD-dep_OxRdtase_2_FAD-bd"/>
</dbReference>
<dbReference type="PANTHER" id="PTHR42716">
    <property type="entry name" value="L-ASPARTATE OXIDASE"/>
    <property type="match status" value="1"/>
</dbReference>
<keyword evidence="3" id="KW-0274">FAD</keyword>
<organism evidence="6">
    <name type="scientific">mine drainage metagenome</name>
    <dbReference type="NCBI Taxonomy" id="410659"/>
    <lineage>
        <taxon>unclassified sequences</taxon>
        <taxon>metagenomes</taxon>
        <taxon>ecological metagenomes</taxon>
    </lineage>
</organism>
<evidence type="ECO:0000313" key="6">
    <source>
        <dbReference type="EMBL" id="OIQ96447.1"/>
    </source>
</evidence>
<proteinExistence type="predicted"/>
<dbReference type="PANTHER" id="PTHR42716:SF2">
    <property type="entry name" value="L-ASPARTATE OXIDASE, CHLOROPLASTIC"/>
    <property type="match status" value="1"/>
</dbReference>
<dbReference type="InterPro" id="IPR005288">
    <property type="entry name" value="NadB"/>
</dbReference>
<evidence type="ECO:0000259" key="5">
    <source>
        <dbReference type="Pfam" id="PF00890"/>
    </source>
</evidence>
<sequence length="206" mass="21940">MNNFDVLILGSGLAGQSLALRLADHRRVALVTKSALEDSASGWAQGGIAAVLDSTDTIDAHVADTLTAGAGLCNPAATRFVVEHSHAAIDWLIGEGVSFTRDESSSLGYHLTREGGHSQRRVIHVADATGSAVQKTLTEKVRQHANISVFERHIAIDLITGDKIKAPDIVDYTLHENVAERLAKRFGAALGMGAVKEMSRAGWSLH</sequence>
<dbReference type="AlphaFoldDB" id="A0A1J5RWV3"/>
<dbReference type="EMBL" id="MLJW01000149">
    <property type="protein sequence ID" value="OIQ96447.1"/>
    <property type="molecule type" value="Genomic_DNA"/>
</dbReference>
<dbReference type="InterPro" id="IPR036188">
    <property type="entry name" value="FAD/NAD-bd_sf"/>
</dbReference>
<evidence type="ECO:0000256" key="3">
    <source>
        <dbReference type="ARBA" id="ARBA00022827"/>
    </source>
</evidence>
<keyword evidence="4 6" id="KW-0560">Oxidoreductase</keyword>
<dbReference type="Gene3D" id="3.50.50.60">
    <property type="entry name" value="FAD/NAD(P)-binding domain"/>
    <property type="match status" value="1"/>
</dbReference>
<comment type="caution">
    <text evidence="6">The sequence shown here is derived from an EMBL/GenBank/DDBJ whole genome shotgun (WGS) entry which is preliminary data.</text>
</comment>
<gene>
    <name evidence="6" type="primary">nadB_8</name>
    <name evidence="6" type="ORF">GALL_216070</name>
</gene>
<reference evidence="6" key="1">
    <citation type="submission" date="2016-10" db="EMBL/GenBank/DDBJ databases">
        <title>Sequence of Gallionella enrichment culture.</title>
        <authorList>
            <person name="Poehlein A."/>
            <person name="Muehling M."/>
            <person name="Daniel R."/>
        </authorList>
    </citation>
    <scope>NUCLEOTIDE SEQUENCE</scope>
</reference>
<evidence type="ECO:0000256" key="2">
    <source>
        <dbReference type="ARBA" id="ARBA00022630"/>
    </source>
</evidence>
<accession>A0A1J5RWV3</accession>
<dbReference type="GO" id="GO:0008734">
    <property type="term" value="F:L-aspartate oxidase activity"/>
    <property type="evidence" value="ECO:0007669"/>
    <property type="project" value="UniProtKB-EC"/>
</dbReference>
<dbReference type="SUPFAM" id="SSF51905">
    <property type="entry name" value="FAD/NAD(P)-binding domain"/>
    <property type="match status" value="1"/>
</dbReference>
<dbReference type="EC" id="1.4.3.16" evidence="6"/>
<dbReference type="Pfam" id="PF00890">
    <property type="entry name" value="FAD_binding_2"/>
    <property type="match status" value="1"/>
</dbReference>
<name>A0A1J5RWV3_9ZZZZ</name>
<keyword evidence="2" id="KW-0285">Flavoprotein</keyword>
<feature type="domain" description="FAD-dependent oxidoreductase 2 FAD-binding" evidence="5">
    <location>
        <begin position="5"/>
        <end position="163"/>
    </location>
</feature>
<protein>
    <submittedName>
        <fullName evidence="6">L-aspartate oxidase</fullName>
        <ecNumber evidence="6">1.4.3.16</ecNumber>
    </submittedName>
</protein>